<evidence type="ECO:0000313" key="1">
    <source>
        <dbReference type="EMBL" id="PSJ43443.1"/>
    </source>
</evidence>
<sequence>MVIVPLDEQRLDVLAMSEEGPLEGFTYLTATMAGEIAKALNGGRALYIETDYFGGMGGQSAALFESGGLAWTDNESNLTPAPEPSWFSRLVHGQDNQRRKSPISSGLARLGVLPEGDSDEFDRLGLGRFRSLDDLGLGGED</sequence>
<comment type="caution">
    <text evidence="1">The sequence shown here is derived from an EMBL/GenBank/DDBJ whole genome shotgun (WGS) entry which is preliminary data.</text>
</comment>
<dbReference type="Proteomes" id="UP000241167">
    <property type="component" value="Unassembled WGS sequence"/>
</dbReference>
<reference evidence="1 2" key="1">
    <citation type="submission" date="2018-03" db="EMBL/GenBank/DDBJ databases">
        <title>The draft genome of Sphingosinicella sp. GL-C-18.</title>
        <authorList>
            <person name="Liu L."/>
            <person name="Li L."/>
            <person name="Liang L."/>
            <person name="Zhang X."/>
            <person name="Wang T."/>
        </authorList>
    </citation>
    <scope>NUCLEOTIDE SEQUENCE [LARGE SCALE GENOMIC DNA]</scope>
    <source>
        <strain evidence="1 2">GL-C-18</strain>
    </source>
</reference>
<organism evidence="1 2">
    <name type="scientific">Allosphingosinicella deserti</name>
    <dbReference type="NCBI Taxonomy" id="2116704"/>
    <lineage>
        <taxon>Bacteria</taxon>
        <taxon>Pseudomonadati</taxon>
        <taxon>Pseudomonadota</taxon>
        <taxon>Alphaproteobacteria</taxon>
        <taxon>Sphingomonadales</taxon>
        <taxon>Sphingomonadaceae</taxon>
        <taxon>Allosphingosinicella</taxon>
    </lineage>
</organism>
<name>A0A2P7QZR6_9SPHN</name>
<gene>
    <name evidence="1" type="ORF">C7I55_03545</name>
</gene>
<dbReference type="RefSeq" id="WP_106511464.1">
    <property type="nucleotide sequence ID" value="NZ_PXYI01000001.1"/>
</dbReference>
<dbReference type="AlphaFoldDB" id="A0A2P7QZR6"/>
<dbReference type="OrthoDB" id="185939at2"/>
<accession>A0A2P7QZR6</accession>
<protein>
    <submittedName>
        <fullName evidence="1">Uncharacterized protein</fullName>
    </submittedName>
</protein>
<proteinExistence type="predicted"/>
<keyword evidence="2" id="KW-1185">Reference proteome</keyword>
<evidence type="ECO:0000313" key="2">
    <source>
        <dbReference type="Proteomes" id="UP000241167"/>
    </source>
</evidence>
<dbReference type="EMBL" id="PXYI01000001">
    <property type="protein sequence ID" value="PSJ43443.1"/>
    <property type="molecule type" value="Genomic_DNA"/>
</dbReference>